<feature type="transmembrane region" description="Helical" evidence="6">
    <location>
        <begin position="77"/>
        <end position="107"/>
    </location>
</feature>
<proteinExistence type="predicted"/>
<dbReference type="InterPro" id="IPR036513">
    <property type="entry name" value="STAS_dom_sf"/>
</dbReference>
<keyword evidence="4 6" id="KW-0472">Membrane</keyword>
<feature type="transmembrane region" description="Helical" evidence="6">
    <location>
        <begin position="289"/>
        <end position="307"/>
    </location>
</feature>
<feature type="transmembrane region" description="Helical" evidence="6">
    <location>
        <begin position="378"/>
        <end position="409"/>
    </location>
</feature>
<feature type="transmembrane region" description="Helical" evidence="6">
    <location>
        <begin position="328"/>
        <end position="358"/>
    </location>
</feature>
<evidence type="ECO:0000256" key="5">
    <source>
        <dbReference type="SAM" id="MobiDB-lite"/>
    </source>
</evidence>
<organism evidence="8 9">
    <name type="scientific">Photobacterium halotolerans</name>
    <dbReference type="NCBI Taxonomy" id="265726"/>
    <lineage>
        <taxon>Bacteria</taxon>
        <taxon>Pseudomonadati</taxon>
        <taxon>Pseudomonadota</taxon>
        <taxon>Gammaproteobacteria</taxon>
        <taxon>Vibrionales</taxon>
        <taxon>Vibrionaceae</taxon>
        <taxon>Photobacterium</taxon>
    </lineage>
</organism>
<feature type="transmembrane region" description="Helical" evidence="6">
    <location>
        <begin position="22"/>
        <end position="43"/>
    </location>
</feature>
<protein>
    <submittedName>
        <fullName evidence="8">STAS domain-containing protein</fullName>
    </submittedName>
</protein>
<dbReference type="Pfam" id="PF01740">
    <property type="entry name" value="STAS"/>
    <property type="match status" value="1"/>
</dbReference>
<feature type="compositionally biased region" description="Polar residues" evidence="5">
    <location>
        <begin position="565"/>
        <end position="574"/>
    </location>
</feature>
<dbReference type="Gene3D" id="3.30.750.24">
    <property type="entry name" value="STAS domain"/>
    <property type="match status" value="1"/>
</dbReference>
<feature type="region of interest" description="Disordered" evidence="5">
    <location>
        <begin position="559"/>
        <end position="581"/>
    </location>
</feature>
<dbReference type="InterPro" id="IPR002645">
    <property type="entry name" value="STAS_dom"/>
</dbReference>
<reference evidence="8 9" key="1">
    <citation type="submission" date="2017-05" db="EMBL/GenBank/DDBJ databases">
        <title>High clonality and local adaptation shapes Vibrionaceae linages within an endangered oasis.</title>
        <authorList>
            <person name="Vazquez-Rosas-Landa M."/>
        </authorList>
    </citation>
    <scope>NUCLEOTIDE SEQUENCE [LARGE SCALE GENOMIC DNA]</scope>
    <source>
        <strain evidence="8 9">P46_P4S1P180</strain>
    </source>
</reference>
<evidence type="ECO:0000256" key="6">
    <source>
        <dbReference type="SAM" id="Phobius"/>
    </source>
</evidence>
<feature type="transmembrane region" description="Helical" evidence="6">
    <location>
        <begin position="248"/>
        <end position="269"/>
    </location>
</feature>
<dbReference type="InterPro" id="IPR001902">
    <property type="entry name" value="SLC26A/SulP_fam"/>
</dbReference>
<keyword evidence="3 6" id="KW-1133">Transmembrane helix</keyword>
<name>A0A7X4WGM7_9GAMM</name>
<evidence type="ECO:0000256" key="3">
    <source>
        <dbReference type="ARBA" id="ARBA00022989"/>
    </source>
</evidence>
<evidence type="ECO:0000256" key="4">
    <source>
        <dbReference type="ARBA" id="ARBA00023136"/>
    </source>
</evidence>
<keyword evidence="2 6" id="KW-0812">Transmembrane</keyword>
<comment type="subcellular location">
    <subcellularLocation>
        <location evidence="1">Membrane</location>
        <topology evidence="1">Multi-pass membrane protein</topology>
    </subcellularLocation>
</comment>
<feature type="domain" description="STAS" evidence="7">
    <location>
        <begin position="432"/>
        <end position="543"/>
    </location>
</feature>
<dbReference type="CDD" id="cd07042">
    <property type="entry name" value="STAS_SulP_like_sulfate_transporter"/>
    <property type="match status" value="1"/>
</dbReference>
<evidence type="ECO:0000313" key="8">
    <source>
        <dbReference type="EMBL" id="NAW67075.1"/>
    </source>
</evidence>
<feature type="transmembrane region" description="Helical" evidence="6">
    <location>
        <begin position="119"/>
        <end position="139"/>
    </location>
</feature>
<dbReference type="Pfam" id="PF00916">
    <property type="entry name" value="Sulfate_transp"/>
    <property type="match status" value="1"/>
</dbReference>
<dbReference type="EMBL" id="WXWW01000256">
    <property type="protein sequence ID" value="NAW67075.1"/>
    <property type="molecule type" value="Genomic_DNA"/>
</dbReference>
<dbReference type="PANTHER" id="PTHR11814">
    <property type="entry name" value="SULFATE TRANSPORTER"/>
    <property type="match status" value="1"/>
</dbReference>
<dbReference type="Proteomes" id="UP000465712">
    <property type="component" value="Unassembled WGS sequence"/>
</dbReference>
<evidence type="ECO:0000313" key="9">
    <source>
        <dbReference type="Proteomes" id="UP000465712"/>
    </source>
</evidence>
<evidence type="ECO:0000256" key="1">
    <source>
        <dbReference type="ARBA" id="ARBA00004141"/>
    </source>
</evidence>
<evidence type="ECO:0000259" key="7">
    <source>
        <dbReference type="PROSITE" id="PS50801"/>
    </source>
</evidence>
<dbReference type="InterPro" id="IPR011547">
    <property type="entry name" value="SLC26A/SulP_dom"/>
</dbReference>
<dbReference type="PROSITE" id="PS50801">
    <property type="entry name" value="STAS"/>
    <property type="match status" value="1"/>
</dbReference>
<sequence>MIAAKEALQAGLFQRQHWIRNIVSGVIVGIVALPLAMAFAIASGAKPEQGIYTAIVAGFLVSAFGGSRVQIAGPTGAFIVVLSGITAQYGVAGLQVATLMAGIILLFLGITKLGSIIKFIPAPVITGFTAGIGVVIWVGQWQYFFGLPDVSARHFHDKLYQLVVALPDFHVMTTLLALLALLVTLFSPKVQGLKRIPGPLLSLLAVTALQYVCQFDGISTIGSQFGGIPQGLPQFSFPLISWDHVIELIGPAFTIAMLGAIESLLSAVVADGMTNTRHDSNQELVGQGIANIAAPLLGGFAATGAIARTATNIRNGGTGPMAGMIHSLTLILILLALAPLASYIPLAALAAILFVVAWNMSEAHHFVHMIRRAPAADVAILLITFLLTVFADLVVAVNIGVLLATFHFLRRMANSVEVKAVTGKELHNELSQQGVLELPPGVLVFTVEGPFFFGAVDQFERTLAITNTDPDTVIIRLKWVPFIDITGIQTLESVIQNLQKRGITVLLANTNKRVSTKLRKAGLIAQIGEQHHYDTFNDSLKTALLHSEMDNTDLPGQQMVISPDNEPNVSSATEFNRKSHE</sequence>
<dbReference type="SUPFAM" id="SSF52091">
    <property type="entry name" value="SpoIIaa-like"/>
    <property type="match status" value="1"/>
</dbReference>
<accession>A0A7X4WGM7</accession>
<dbReference type="GO" id="GO:0016020">
    <property type="term" value="C:membrane"/>
    <property type="evidence" value="ECO:0007669"/>
    <property type="project" value="UniProtKB-SubCell"/>
</dbReference>
<comment type="caution">
    <text evidence="8">The sequence shown here is derived from an EMBL/GenBank/DDBJ whole genome shotgun (WGS) entry which is preliminary data.</text>
</comment>
<evidence type="ECO:0000256" key="2">
    <source>
        <dbReference type="ARBA" id="ARBA00022692"/>
    </source>
</evidence>
<dbReference type="AlphaFoldDB" id="A0A7X4WGM7"/>
<dbReference type="GO" id="GO:0055085">
    <property type="term" value="P:transmembrane transport"/>
    <property type="evidence" value="ECO:0007669"/>
    <property type="project" value="InterPro"/>
</dbReference>
<gene>
    <name evidence="8" type="ORF">CAG72_17915</name>
</gene>
<feature type="transmembrane region" description="Helical" evidence="6">
    <location>
        <begin position="159"/>
        <end position="186"/>
    </location>
</feature>